<gene>
    <name evidence="2" type="ORF">BZG36_05240</name>
</gene>
<evidence type="ECO:0000259" key="1">
    <source>
        <dbReference type="PROSITE" id="PS50206"/>
    </source>
</evidence>
<dbReference type="PANTHER" id="PTHR10828">
    <property type="entry name" value="M-PHASE INDUCER PHOSPHATASE DUAL SPECIFICITY PHOSPHATASE CDC25"/>
    <property type="match status" value="1"/>
</dbReference>
<evidence type="ECO:0000313" key="2">
    <source>
        <dbReference type="EMBL" id="OZJ02167.1"/>
    </source>
</evidence>
<reference evidence="2 3" key="1">
    <citation type="journal article" date="2017" name="Mycologia">
        <title>Bifiguratus adelaidae, gen. et sp. nov., a new member of Mucoromycotina in endophytic and soil-dwelling habitats.</title>
        <authorList>
            <person name="Torres-Cruz T.J."/>
            <person name="Billingsley Tobias T.L."/>
            <person name="Almatruk M."/>
            <person name="Hesse C."/>
            <person name="Kuske C.R."/>
            <person name="Desiro A."/>
            <person name="Benucci G.M."/>
            <person name="Bonito G."/>
            <person name="Stajich J.E."/>
            <person name="Dunlap C."/>
            <person name="Arnold A.E."/>
            <person name="Porras-Alfaro A."/>
        </authorList>
    </citation>
    <scope>NUCLEOTIDE SEQUENCE [LARGE SCALE GENOMIC DNA]</scope>
    <source>
        <strain evidence="2 3">AZ0501</strain>
    </source>
</reference>
<keyword evidence="3" id="KW-1185">Reference proteome</keyword>
<dbReference type="EMBL" id="MVBO01000181">
    <property type="protein sequence ID" value="OZJ02167.1"/>
    <property type="molecule type" value="Genomic_DNA"/>
</dbReference>
<dbReference type="OrthoDB" id="102559at2759"/>
<dbReference type="GO" id="GO:0005634">
    <property type="term" value="C:nucleus"/>
    <property type="evidence" value="ECO:0007669"/>
    <property type="project" value="TreeGrafter"/>
</dbReference>
<protein>
    <recommendedName>
        <fullName evidence="1">Rhodanese domain-containing protein</fullName>
    </recommendedName>
</protein>
<dbReference type="PANTHER" id="PTHR10828:SF38">
    <property type="entry name" value="ARSENICAL-RESISTANCE PROTEIN 2-RELATED"/>
    <property type="match status" value="1"/>
</dbReference>
<evidence type="ECO:0000313" key="3">
    <source>
        <dbReference type="Proteomes" id="UP000242875"/>
    </source>
</evidence>
<dbReference type="InterPro" id="IPR001763">
    <property type="entry name" value="Rhodanese-like_dom"/>
</dbReference>
<dbReference type="PROSITE" id="PS50206">
    <property type="entry name" value="RHODANESE_3"/>
    <property type="match status" value="1"/>
</dbReference>
<comment type="caution">
    <text evidence="2">The sequence shown here is derived from an EMBL/GenBank/DDBJ whole genome shotgun (WGS) entry which is preliminary data.</text>
</comment>
<dbReference type="Proteomes" id="UP000242875">
    <property type="component" value="Unassembled WGS sequence"/>
</dbReference>
<dbReference type="GO" id="GO:0005737">
    <property type="term" value="C:cytoplasm"/>
    <property type="evidence" value="ECO:0007669"/>
    <property type="project" value="TreeGrafter"/>
</dbReference>
<dbReference type="SMART" id="SM00450">
    <property type="entry name" value="RHOD"/>
    <property type="match status" value="1"/>
</dbReference>
<dbReference type="InterPro" id="IPR036873">
    <property type="entry name" value="Rhodanese-like_dom_sf"/>
</dbReference>
<dbReference type="AlphaFoldDB" id="A0A261XUV9"/>
<sequence>MLHVAPYADGEELARLIRDKSKISGKDYVVIDVRDDDYEGGHITGSKHFASGSLSSTMPEIINLYSQVPVVYFHCTLSQVRGPKSARMYKEALDLNGVRTDQTVKVLRGGFSQWQAKYRKEPGLIEDYNPRYWDAEFGMDAQAVEDAKVEDNEFMKHIPKSA</sequence>
<proteinExistence type="predicted"/>
<dbReference type="Pfam" id="PF00581">
    <property type="entry name" value="Rhodanese"/>
    <property type="match status" value="1"/>
</dbReference>
<feature type="domain" description="Rhodanese" evidence="1">
    <location>
        <begin position="24"/>
        <end position="122"/>
    </location>
</feature>
<dbReference type="SUPFAM" id="SSF52821">
    <property type="entry name" value="Rhodanese/Cell cycle control phosphatase"/>
    <property type="match status" value="1"/>
</dbReference>
<dbReference type="GO" id="GO:0004725">
    <property type="term" value="F:protein tyrosine phosphatase activity"/>
    <property type="evidence" value="ECO:0007669"/>
    <property type="project" value="TreeGrafter"/>
</dbReference>
<accession>A0A261XUV9</accession>
<name>A0A261XUV9_9FUNG</name>
<organism evidence="2 3">
    <name type="scientific">Bifiguratus adelaidae</name>
    <dbReference type="NCBI Taxonomy" id="1938954"/>
    <lineage>
        <taxon>Eukaryota</taxon>
        <taxon>Fungi</taxon>
        <taxon>Fungi incertae sedis</taxon>
        <taxon>Mucoromycota</taxon>
        <taxon>Mucoromycotina</taxon>
        <taxon>Endogonomycetes</taxon>
        <taxon>Endogonales</taxon>
        <taxon>Endogonales incertae sedis</taxon>
        <taxon>Bifiguratus</taxon>
    </lineage>
</organism>
<dbReference type="Gene3D" id="3.40.250.10">
    <property type="entry name" value="Rhodanese-like domain"/>
    <property type="match status" value="1"/>
</dbReference>